<sequence length="534" mass="59846">MKLFDALTSFNLTNLKDVSIKKRLLFGNLLMVLVPIFSMLILAAIFIGVIRYTHPVQEALKLNYQTRGESLSVQILLSSLQGDVDSSIPNKLERIRGTLESLEKFGITTAVVENGIVTRLSPGVEGTPTYSLLQEYINNSNPEEYHNHIRHDESNDASKLDDDDPQMQSYMVWDKHGIIFRYASHYDRIIVVGTGNTPFIIGQPNGPGAPPDEDFKNILDSGLIVIFGIGIIIIILLGINMTRMLSNQILKPLKTLQNASKRIREGNLDTPIESTTEDEFGDTIRAFESMRKDLKQAHEDQEVYEENRKELIAGISHDLATPITMIKGYASGLLDGVASTPERQRQYVKNIQDTSNQMDVLVKELFVFSKLDLGRLEFDLMPLNVYDYIHDFISDAGPVYEARGLRLSLLTPRITQKTKVDYNQFKRVITNIFENSLKYKNTEMGKLDVYISATSDIIKIKLVDHGQGVDPNDLSKLFESFYRTDKARTNAHNGSGLGLAIVKRIIEGMHGSIHAALTNGGGLTICIELPVIKE</sequence>
<dbReference type="GO" id="GO:0016301">
    <property type="term" value="F:kinase activity"/>
    <property type="evidence" value="ECO:0007669"/>
    <property type="project" value="UniProtKB-KW"/>
</dbReference>
<dbReference type="SUPFAM" id="SSF47384">
    <property type="entry name" value="Homodimeric domain of signal transducing histidine kinase"/>
    <property type="match status" value="1"/>
</dbReference>
<dbReference type="PANTHER" id="PTHR45528:SF1">
    <property type="entry name" value="SENSOR HISTIDINE KINASE CPXA"/>
    <property type="match status" value="1"/>
</dbReference>
<evidence type="ECO:0000256" key="9">
    <source>
        <dbReference type="ARBA" id="ARBA00022777"/>
    </source>
</evidence>
<keyword evidence="6" id="KW-0808">Transferase</keyword>
<feature type="transmembrane region" description="Helical" evidence="14">
    <location>
        <begin position="25"/>
        <end position="50"/>
    </location>
</feature>
<dbReference type="SUPFAM" id="SSF55874">
    <property type="entry name" value="ATPase domain of HSP90 chaperone/DNA topoisomerase II/histidine kinase"/>
    <property type="match status" value="1"/>
</dbReference>
<accession>A0ABU3ZAL3</accession>
<evidence type="ECO:0000313" key="18">
    <source>
        <dbReference type="Proteomes" id="UP001272515"/>
    </source>
</evidence>
<evidence type="ECO:0000313" key="17">
    <source>
        <dbReference type="EMBL" id="MDV5088944.1"/>
    </source>
</evidence>
<dbReference type="InterPro" id="IPR005467">
    <property type="entry name" value="His_kinase_dom"/>
</dbReference>
<feature type="transmembrane region" description="Helical" evidence="14">
    <location>
        <begin position="222"/>
        <end position="241"/>
    </location>
</feature>
<dbReference type="PROSITE" id="PS50109">
    <property type="entry name" value="HIS_KIN"/>
    <property type="match status" value="1"/>
</dbReference>
<evidence type="ECO:0000256" key="11">
    <source>
        <dbReference type="ARBA" id="ARBA00022989"/>
    </source>
</evidence>
<dbReference type="SMART" id="SM00387">
    <property type="entry name" value="HATPase_c"/>
    <property type="match status" value="1"/>
</dbReference>
<dbReference type="PROSITE" id="PS50885">
    <property type="entry name" value="HAMP"/>
    <property type="match status" value="1"/>
</dbReference>
<keyword evidence="13 14" id="KW-0472">Membrane</keyword>
<keyword evidence="18" id="KW-1185">Reference proteome</keyword>
<dbReference type="InterPro" id="IPR004358">
    <property type="entry name" value="Sig_transdc_His_kin-like_C"/>
</dbReference>
<dbReference type="PRINTS" id="PR00344">
    <property type="entry name" value="BCTRLSENSOR"/>
</dbReference>
<comment type="caution">
    <text evidence="17">The sequence shown here is derived from an EMBL/GenBank/DDBJ whole genome shotgun (WGS) entry which is preliminary data.</text>
</comment>
<dbReference type="EC" id="2.7.13.3" evidence="3"/>
<dbReference type="Pfam" id="PF00512">
    <property type="entry name" value="HisKA"/>
    <property type="match status" value="1"/>
</dbReference>
<evidence type="ECO:0000259" key="16">
    <source>
        <dbReference type="PROSITE" id="PS50885"/>
    </source>
</evidence>
<evidence type="ECO:0000256" key="10">
    <source>
        <dbReference type="ARBA" id="ARBA00022840"/>
    </source>
</evidence>
<evidence type="ECO:0000256" key="1">
    <source>
        <dbReference type="ARBA" id="ARBA00000085"/>
    </source>
</evidence>
<evidence type="ECO:0000256" key="4">
    <source>
        <dbReference type="ARBA" id="ARBA00022475"/>
    </source>
</evidence>
<dbReference type="InterPro" id="IPR036097">
    <property type="entry name" value="HisK_dim/P_sf"/>
</dbReference>
<evidence type="ECO:0000256" key="8">
    <source>
        <dbReference type="ARBA" id="ARBA00022741"/>
    </source>
</evidence>
<dbReference type="CDD" id="cd00082">
    <property type="entry name" value="HisKA"/>
    <property type="match status" value="1"/>
</dbReference>
<evidence type="ECO:0000256" key="13">
    <source>
        <dbReference type="ARBA" id="ARBA00023136"/>
    </source>
</evidence>
<keyword evidence="4" id="KW-1003">Cell membrane</keyword>
<dbReference type="InterPro" id="IPR003594">
    <property type="entry name" value="HATPase_dom"/>
</dbReference>
<evidence type="ECO:0000259" key="15">
    <source>
        <dbReference type="PROSITE" id="PS50109"/>
    </source>
</evidence>
<dbReference type="RefSeq" id="WP_295191612.1">
    <property type="nucleotide sequence ID" value="NZ_JAWJZA010000013.1"/>
</dbReference>
<evidence type="ECO:0000256" key="6">
    <source>
        <dbReference type="ARBA" id="ARBA00022679"/>
    </source>
</evidence>
<dbReference type="InterPro" id="IPR003660">
    <property type="entry name" value="HAMP_dom"/>
</dbReference>
<evidence type="ECO:0000256" key="14">
    <source>
        <dbReference type="SAM" id="Phobius"/>
    </source>
</evidence>
<evidence type="ECO:0000256" key="3">
    <source>
        <dbReference type="ARBA" id="ARBA00012438"/>
    </source>
</evidence>
<keyword evidence="10" id="KW-0067">ATP-binding</keyword>
<dbReference type="CDD" id="cd06225">
    <property type="entry name" value="HAMP"/>
    <property type="match status" value="1"/>
</dbReference>
<keyword evidence="11 14" id="KW-1133">Transmembrane helix</keyword>
<evidence type="ECO:0000256" key="2">
    <source>
        <dbReference type="ARBA" id="ARBA00004651"/>
    </source>
</evidence>
<evidence type="ECO:0000256" key="12">
    <source>
        <dbReference type="ARBA" id="ARBA00023012"/>
    </source>
</evidence>
<protein>
    <recommendedName>
        <fullName evidence="3">histidine kinase</fullName>
        <ecNumber evidence="3">2.7.13.3</ecNumber>
    </recommendedName>
</protein>
<dbReference type="PANTHER" id="PTHR45528">
    <property type="entry name" value="SENSOR HISTIDINE KINASE CPXA"/>
    <property type="match status" value="1"/>
</dbReference>
<reference evidence="17 18" key="1">
    <citation type="submission" date="2023-10" db="EMBL/GenBank/DDBJ databases">
        <title>Veillonella sp. nov., isolated from a pig farm feces dump.</title>
        <authorList>
            <person name="Chang Y.-H."/>
        </authorList>
    </citation>
    <scope>NUCLEOTIDE SEQUENCE [LARGE SCALE GENOMIC DNA]</scope>
    <source>
        <strain evidence="17 18">YH-vei2233</strain>
    </source>
</reference>
<dbReference type="InterPro" id="IPR036890">
    <property type="entry name" value="HATPase_C_sf"/>
</dbReference>
<keyword evidence="7 14" id="KW-0812">Transmembrane</keyword>
<evidence type="ECO:0000256" key="7">
    <source>
        <dbReference type="ARBA" id="ARBA00022692"/>
    </source>
</evidence>
<gene>
    <name evidence="17" type="ORF">RVY80_08915</name>
</gene>
<evidence type="ECO:0000256" key="5">
    <source>
        <dbReference type="ARBA" id="ARBA00022553"/>
    </source>
</evidence>
<proteinExistence type="predicted"/>
<name>A0ABU3ZAL3_9FIRM</name>
<dbReference type="Gene3D" id="3.30.565.10">
    <property type="entry name" value="Histidine kinase-like ATPase, C-terminal domain"/>
    <property type="match status" value="1"/>
</dbReference>
<dbReference type="SMART" id="SM00388">
    <property type="entry name" value="HisKA"/>
    <property type="match status" value="1"/>
</dbReference>
<comment type="subcellular location">
    <subcellularLocation>
        <location evidence="2">Cell membrane</location>
        <topology evidence="2">Multi-pass membrane protein</topology>
    </subcellularLocation>
</comment>
<dbReference type="Proteomes" id="UP001272515">
    <property type="component" value="Unassembled WGS sequence"/>
</dbReference>
<dbReference type="Gene3D" id="1.10.287.130">
    <property type="match status" value="1"/>
</dbReference>
<dbReference type="SMART" id="SM00304">
    <property type="entry name" value="HAMP"/>
    <property type="match status" value="1"/>
</dbReference>
<dbReference type="Gene3D" id="6.10.340.10">
    <property type="match status" value="1"/>
</dbReference>
<keyword evidence="12" id="KW-0902">Two-component regulatory system</keyword>
<feature type="domain" description="HAMP" evidence="16">
    <location>
        <begin position="247"/>
        <end position="299"/>
    </location>
</feature>
<dbReference type="InterPro" id="IPR050398">
    <property type="entry name" value="HssS/ArlS-like"/>
</dbReference>
<comment type="catalytic activity">
    <reaction evidence="1">
        <text>ATP + protein L-histidine = ADP + protein N-phospho-L-histidine.</text>
        <dbReference type="EC" id="2.7.13.3"/>
    </reaction>
</comment>
<dbReference type="Pfam" id="PF00672">
    <property type="entry name" value="HAMP"/>
    <property type="match status" value="1"/>
</dbReference>
<dbReference type="Pfam" id="PF02518">
    <property type="entry name" value="HATPase_c"/>
    <property type="match status" value="1"/>
</dbReference>
<keyword evidence="8" id="KW-0547">Nucleotide-binding</keyword>
<keyword evidence="5" id="KW-0597">Phosphoprotein</keyword>
<dbReference type="InterPro" id="IPR003661">
    <property type="entry name" value="HisK_dim/P_dom"/>
</dbReference>
<keyword evidence="9 17" id="KW-0418">Kinase</keyword>
<dbReference type="EMBL" id="JAWJZB010000010">
    <property type="protein sequence ID" value="MDV5088944.1"/>
    <property type="molecule type" value="Genomic_DNA"/>
</dbReference>
<dbReference type="SUPFAM" id="SSF158472">
    <property type="entry name" value="HAMP domain-like"/>
    <property type="match status" value="1"/>
</dbReference>
<organism evidence="17 18">
    <name type="scientific">Veillonella absiana</name>
    <dbReference type="NCBI Taxonomy" id="3079305"/>
    <lineage>
        <taxon>Bacteria</taxon>
        <taxon>Bacillati</taxon>
        <taxon>Bacillota</taxon>
        <taxon>Negativicutes</taxon>
        <taxon>Veillonellales</taxon>
        <taxon>Veillonellaceae</taxon>
        <taxon>Veillonella</taxon>
    </lineage>
</organism>
<feature type="domain" description="Histidine kinase" evidence="15">
    <location>
        <begin position="314"/>
        <end position="533"/>
    </location>
</feature>